<keyword evidence="2" id="KW-0813">Transport</keyword>
<dbReference type="InterPro" id="IPR036259">
    <property type="entry name" value="MFS_trans_sf"/>
</dbReference>
<evidence type="ECO:0000256" key="3">
    <source>
        <dbReference type="ARBA" id="ARBA00022692"/>
    </source>
</evidence>
<accession>A0ABX0KCC3</accession>
<keyword evidence="9" id="KW-1185">Reference proteome</keyword>
<dbReference type="PROSITE" id="PS50850">
    <property type="entry name" value="MFS"/>
    <property type="match status" value="1"/>
</dbReference>
<feature type="transmembrane region" description="Helical" evidence="6">
    <location>
        <begin position="218"/>
        <end position="240"/>
    </location>
</feature>
<keyword evidence="5 6" id="KW-0472">Membrane</keyword>
<protein>
    <submittedName>
        <fullName evidence="8">MFS transporter</fullName>
    </submittedName>
</protein>
<evidence type="ECO:0000256" key="5">
    <source>
        <dbReference type="ARBA" id="ARBA00023136"/>
    </source>
</evidence>
<feature type="transmembrane region" description="Helical" evidence="6">
    <location>
        <begin position="373"/>
        <end position="396"/>
    </location>
</feature>
<comment type="caution">
    <text evidence="8">The sequence shown here is derived from an EMBL/GenBank/DDBJ whole genome shotgun (WGS) entry which is preliminary data.</text>
</comment>
<feature type="transmembrane region" description="Helical" evidence="6">
    <location>
        <begin position="59"/>
        <end position="77"/>
    </location>
</feature>
<feature type="transmembrane region" description="Helical" evidence="6">
    <location>
        <begin position="282"/>
        <end position="303"/>
    </location>
</feature>
<proteinExistence type="predicted"/>
<feature type="transmembrane region" description="Helical" evidence="6">
    <location>
        <begin position="154"/>
        <end position="171"/>
    </location>
</feature>
<evidence type="ECO:0000313" key="9">
    <source>
        <dbReference type="Proteomes" id="UP000615326"/>
    </source>
</evidence>
<dbReference type="Pfam" id="PF07690">
    <property type="entry name" value="MFS_1"/>
    <property type="match status" value="1"/>
</dbReference>
<feature type="transmembrane region" description="Helical" evidence="6">
    <location>
        <begin position="183"/>
        <end position="206"/>
    </location>
</feature>
<dbReference type="CDD" id="cd17319">
    <property type="entry name" value="MFS_ExuT_GudP_like"/>
    <property type="match status" value="1"/>
</dbReference>
<feature type="transmembrane region" description="Helical" evidence="6">
    <location>
        <begin position="315"/>
        <end position="336"/>
    </location>
</feature>
<keyword evidence="4 6" id="KW-1133">Transmembrane helix</keyword>
<feature type="transmembrane region" description="Helical" evidence="6">
    <location>
        <begin position="438"/>
        <end position="459"/>
    </location>
</feature>
<dbReference type="PANTHER" id="PTHR43791">
    <property type="entry name" value="PERMEASE-RELATED"/>
    <property type="match status" value="1"/>
</dbReference>
<feature type="transmembrane region" description="Helical" evidence="6">
    <location>
        <begin position="97"/>
        <end position="117"/>
    </location>
</feature>
<reference evidence="8 9" key="1">
    <citation type="journal article" date="2020" name="Int. J. Syst. Evol. Microbiol.">
        <title>Novel acetic acid bacteria from cider fermentations: Acetobacter conturbans sp. nov. and Acetobacter fallax sp. nov.</title>
        <authorList>
            <person name="Sombolestani A.S."/>
            <person name="Cleenwerck I."/>
            <person name="Cnockaert M."/>
            <person name="Borremans W."/>
            <person name="Wieme A.D."/>
            <person name="De Vuyst L."/>
            <person name="Vandamme P."/>
        </authorList>
    </citation>
    <scope>NUCLEOTIDE SEQUENCE [LARGE SCALE GENOMIC DNA]</scope>
    <source>
        <strain evidence="8 9">LMG 1637</strain>
    </source>
</reference>
<feature type="transmembrane region" description="Helical" evidence="6">
    <location>
        <begin position="129"/>
        <end position="148"/>
    </location>
</feature>
<dbReference type="EMBL" id="WOSW01000039">
    <property type="protein sequence ID" value="NHO33796.1"/>
    <property type="molecule type" value="Genomic_DNA"/>
</dbReference>
<evidence type="ECO:0000256" key="2">
    <source>
        <dbReference type="ARBA" id="ARBA00022448"/>
    </source>
</evidence>
<sequence length="480" mass="51554">MRDIWHSCIDELIYDISIAGAPQHSPAPIHRRKPATVMSIHEKTDTVTKSAYRAVDRNVLAVISLAYVVNCVDRANISFAHLRMDKTLQLTETDYGLAIGLFYTGYVLFQIPCAWLFERIGAARTFSRIMILWGLAGMAMALCSQKSHLFGLRFLLGAFEAGFSPLCIYFLRRWYQDRRLGRAISIQQIAGPLSGVLVGLISGDIMTRADGLFGVAGWRWMFVIEAFPALLIGTWILFFLPNSPADASWLSSAQKSAFGNIAQPPKPGTPVAGAARPQVRRWAVLLFAFLGIVCGNDIFSFWLPRLIAEAHVGSLRMVGVLSSLPFAAAAVAMIVAGRLADRFSEHRVTLCLAACALGAACLLLLAIDTANIAVVLGCTTSGLASLYAAYVIFWTLPDRLLGAPGSATTYAAINTCGMIAGIICPIVAGRLLDATGSFVLPFCGTALLLICGGTGLLILGTSSSNDSGSTKVTDHDVQEI</sequence>
<keyword evidence="3 6" id="KW-0812">Transmembrane</keyword>
<feature type="domain" description="Major facilitator superfamily (MFS) profile" evidence="7">
    <location>
        <begin position="59"/>
        <end position="464"/>
    </location>
</feature>
<evidence type="ECO:0000256" key="6">
    <source>
        <dbReference type="SAM" id="Phobius"/>
    </source>
</evidence>
<dbReference type="InterPro" id="IPR011701">
    <property type="entry name" value="MFS"/>
</dbReference>
<dbReference type="InterPro" id="IPR020846">
    <property type="entry name" value="MFS_dom"/>
</dbReference>
<evidence type="ECO:0000259" key="7">
    <source>
        <dbReference type="PROSITE" id="PS50850"/>
    </source>
</evidence>
<dbReference type="SUPFAM" id="SSF103473">
    <property type="entry name" value="MFS general substrate transporter"/>
    <property type="match status" value="1"/>
</dbReference>
<comment type="subcellular location">
    <subcellularLocation>
        <location evidence="1">Membrane</location>
        <topology evidence="1">Multi-pass membrane protein</topology>
    </subcellularLocation>
</comment>
<dbReference type="Proteomes" id="UP000615326">
    <property type="component" value="Unassembled WGS sequence"/>
</dbReference>
<evidence type="ECO:0000256" key="1">
    <source>
        <dbReference type="ARBA" id="ARBA00004141"/>
    </source>
</evidence>
<evidence type="ECO:0000256" key="4">
    <source>
        <dbReference type="ARBA" id="ARBA00022989"/>
    </source>
</evidence>
<evidence type="ECO:0000313" key="8">
    <source>
        <dbReference type="EMBL" id="NHO33796.1"/>
    </source>
</evidence>
<gene>
    <name evidence="8" type="ORF">GOB84_14800</name>
</gene>
<feature type="transmembrane region" description="Helical" evidence="6">
    <location>
        <begin position="348"/>
        <end position="367"/>
    </location>
</feature>
<feature type="transmembrane region" description="Helical" evidence="6">
    <location>
        <begin position="408"/>
        <end position="432"/>
    </location>
</feature>
<dbReference type="PANTHER" id="PTHR43791:SF36">
    <property type="entry name" value="TRANSPORTER, PUTATIVE (AFU_ORTHOLOGUE AFUA_6G08340)-RELATED"/>
    <property type="match status" value="1"/>
</dbReference>
<name>A0ABX0KCC3_9PROT</name>
<dbReference type="Gene3D" id="1.20.1250.20">
    <property type="entry name" value="MFS general substrate transporter like domains"/>
    <property type="match status" value="2"/>
</dbReference>
<organism evidence="8 9">
    <name type="scientific">Acetobacter fallax</name>
    <dbReference type="NCBI Taxonomy" id="1737473"/>
    <lineage>
        <taxon>Bacteria</taxon>
        <taxon>Pseudomonadati</taxon>
        <taxon>Pseudomonadota</taxon>
        <taxon>Alphaproteobacteria</taxon>
        <taxon>Acetobacterales</taxon>
        <taxon>Acetobacteraceae</taxon>
        <taxon>Acetobacter</taxon>
    </lineage>
</organism>